<dbReference type="PANTHER" id="PTHR47020:SF1">
    <property type="entry name" value="HILLARIN"/>
    <property type="match status" value="1"/>
</dbReference>
<sequence>MGSGASKKSDVIVEETVEEVDNYDELYSDKKDEEIVDVPLEAFPSLQNSRFWQSNNPVEPVFDEGTGKLLPKPQCYDVKFIEELKEKTVKTEFDEILLTSTVESLVEELTKDCDSVADKVLTFYRWIRETESDVPSANVDHPAYYFAKNVKQPIALLELFQKLCESAKIVCKIVRGYGKGASFARQLGGEKIKLREPNHHWVAVAIEKHWYLIDLIWCRQQQTDFYFLCEPAIFIYNHYPLEKDWQLLFRPVTKPEFIELAFLHKSFYHHDLELQSHQSFRFKSITGEEVIRLGYKEERIWSYRLTCEKSGTVVKSLGGVPLEKCVMVEAFEGTVRYNIRMPSVGNYRVDIFCQDPEYVATPPSLVTTYIIQCQKGLVGFRNFPDLETTLWGPTKQMLQYGLLPKSHKRGRVFVEESAQITFDSPKEQYLVCHLDTEQETDFDLEQCVIDSYNSEDKEIAVNVLLPLIGLYKLDIYLEPEKQEGEKVYLVSYLLECIKPFSQRLVFQNYGDKLGVQSMKKVLQEATRTKSLHKLRAAVALMKTNKLVDKVAEEAALAEDMLQKMEQIDEMKQAIEKTDRGTMSEMRNYSKPPRAVHNVLTAVLLLLGDHEDATRLWTEVQVRCGNLGKYSMSKRIRSFNILYVHHEISRRSMDILEKHELEMLQDIMTDYSIPFLQAWSVNMEVLNRVDHNLTVQPANVKRQKEIFAMIARGEWPVIESTGAVPEVTPGDN</sequence>
<gene>
    <name evidence="3" type="ORF">EB796_016945</name>
</gene>
<protein>
    <submittedName>
        <fullName evidence="3">Hil</fullName>
    </submittedName>
</protein>
<feature type="domain" description="KY-like immunoglobulin-like" evidence="2">
    <location>
        <begin position="256"/>
        <end position="381"/>
    </location>
</feature>
<feature type="coiled-coil region" evidence="1">
    <location>
        <begin position="547"/>
        <end position="577"/>
    </location>
</feature>
<keyword evidence="1" id="KW-0175">Coiled coil</keyword>
<organism evidence="3 4">
    <name type="scientific">Bugula neritina</name>
    <name type="common">Brown bryozoan</name>
    <name type="synonym">Sertularia neritina</name>
    <dbReference type="NCBI Taxonomy" id="10212"/>
    <lineage>
        <taxon>Eukaryota</taxon>
        <taxon>Metazoa</taxon>
        <taxon>Spiralia</taxon>
        <taxon>Lophotrochozoa</taxon>
        <taxon>Bryozoa</taxon>
        <taxon>Gymnolaemata</taxon>
        <taxon>Cheilostomatida</taxon>
        <taxon>Flustrina</taxon>
        <taxon>Buguloidea</taxon>
        <taxon>Bugulidae</taxon>
        <taxon>Bugula</taxon>
    </lineage>
</organism>
<evidence type="ECO:0000313" key="4">
    <source>
        <dbReference type="Proteomes" id="UP000593567"/>
    </source>
</evidence>
<proteinExistence type="predicted"/>
<keyword evidence="4" id="KW-1185">Reference proteome</keyword>
<dbReference type="OrthoDB" id="6129702at2759"/>
<dbReference type="SUPFAM" id="SSF54001">
    <property type="entry name" value="Cysteine proteinases"/>
    <property type="match status" value="1"/>
</dbReference>
<reference evidence="3" key="1">
    <citation type="submission" date="2020-06" db="EMBL/GenBank/DDBJ databases">
        <title>Draft genome of Bugula neritina, a colonial animal packing powerful symbionts and potential medicines.</title>
        <authorList>
            <person name="Rayko M."/>
        </authorList>
    </citation>
    <scope>NUCLEOTIDE SEQUENCE [LARGE SCALE GENOMIC DNA]</scope>
    <source>
        <strain evidence="3">Kwan_BN1</strain>
    </source>
</reference>
<dbReference type="Gene3D" id="3.10.620.30">
    <property type="match status" value="1"/>
</dbReference>
<accession>A0A7J7JH98</accession>
<evidence type="ECO:0000313" key="3">
    <source>
        <dbReference type="EMBL" id="KAF6024748.1"/>
    </source>
</evidence>
<dbReference type="Pfam" id="PF23265">
    <property type="entry name" value="Ig-like_KY"/>
    <property type="match status" value="2"/>
</dbReference>
<name>A0A7J7JH98_BUGNE</name>
<dbReference type="EMBL" id="VXIV02002541">
    <property type="protein sequence ID" value="KAF6024748.1"/>
    <property type="molecule type" value="Genomic_DNA"/>
</dbReference>
<feature type="domain" description="KY-like immunoglobulin-like" evidence="2">
    <location>
        <begin position="396"/>
        <end position="499"/>
    </location>
</feature>
<evidence type="ECO:0000256" key="1">
    <source>
        <dbReference type="SAM" id="Coils"/>
    </source>
</evidence>
<dbReference type="InterPro" id="IPR053041">
    <property type="entry name" value="Transglut-like_Superfamily_Mod"/>
</dbReference>
<dbReference type="AlphaFoldDB" id="A0A7J7JH98"/>
<dbReference type="Gene3D" id="1.20.920.20">
    <property type="match status" value="1"/>
</dbReference>
<dbReference type="InterPro" id="IPR038765">
    <property type="entry name" value="Papain-like_cys_pep_sf"/>
</dbReference>
<comment type="caution">
    <text evidence="3">The sequence shown here is derived from an EMBL/GenBank/DDBJ whole genome shotgun (WGS) entry which is preliminary data.</text>
</comment>
<evidence type="ECO:0000259" key="2">
    <source>
        <dbReference type="Pfam" id="PF23265"/>
    </source>
</evidence>
<dbReference type="Proteomes" id="UP000593567">
    <property type="component" value="Unassembled WGS sequence"/>
</dbReference>
<dbReference type="InterPro" id="IPR056564">
    <property type="entry name" value="Ig-like_KY"/>
</dbReference>
<dbReference type="PANTHER" id="PTHR47020">
    <property type="entry name" value="HILLARIN"/>
    <property type="match status" value="1"/>
</dbReference>